<reference evidence="1" key="1">
    <citation type="submission" date="2019-12" db="EMBL/GenBank/DDBJ databases">
        <title>Genome sequencing and annotation of Brassica cretica.</title>
        <authorList>
            <person name="Studholme D.J."/>
            <person name="Sarris P."/>
        </authorList>
    </citation>
    <scope>NUCLEOTIDE SEQUENCE</scope>
    <source>
        <strain evidence="1">PFS-109/04</strain>
        <tissue evidence="1">Leaf</tissue>
    </source>
</reference>
<name>A0A8S9QNW0_BRACR</name>
<evidence type="ECO:0000313" key="2">
    <source>
        <dbReference type="Proteomes" id="UP000712600"/>
    </source>
</evidence>
<comment type="caution">
    <text evidence="1">The sequence shown here is derived from an EMBL/GenBank/DDBJ whole genome shotgun (WGS) entry which is preliminary data.</text>
</comment>
<dbReference type="EMBL" id="QGKX02000996">
    <property type="protein sequence ID" value="KAF3555582.1"/>
    <property type="molecule type" value="Genomic_DNA"/>
</dbReference>
<accession>A0A8S9QNW0</accession>
<protein>
    <submittedName>
        <fullName evidence="1">Uncharacterized protein</fullName>
    </submittedName>
</protein>
<evidence type="ECO:0000313" key="1">
    <source>
        <dbReference type="EMBL" id="KAF3555582.1"/>
    </source>
</evidence>
<gene>
    <name evidence="1" type="ORF">F2Q69_00014603</name>
</gene>
<dbReference type="PANTHER" id="PTHR31776:SF0">
    <property type="entry name" value="ALPHA-L-ARABINOFURANOSIDASE 1"/>
    <property type="match status" value="1"/>
</dbReference>
<dbReference type="GO" id="GO:0046556">
    <property type="term" value="F:alpha-L-arabinofuranosidase activity"/>
    <property type="evidence" value="ECO:0007669"/>
    <property type="project" value="TreeGrafter"/>
</dbReference>
<sequence>MYHQFNSTSCKAFASKYGEFGEDASIECLLAALAEVAFFIGLEKKFDIVEMARLHTHKGNQVVCYVSSIQQHFTQGPKEGDIVEMARLHTHKGCAARKLAEEGCGGSDKHAFVSKYGEFGEDASIEYLLAALAEVAFFIGLEKKIDIVEMARLHTHKGTSGKIYAESVEPELSDSFKMCFDFQIRTQAVIFGATSLKRAVEDLTSMYPTNIVISVKLMAVVK</sequence>
<dbReference type="InterPro" id="IPR051563">
    <property type="entry name" value="Glycosyl_Hydrolase_51"/>
</dbReference>
<organism evidence="1 2">
    <name type="scientific">Brassica cretica</name>
    <name type="common">Mustard</name>
    <dbReference type="NCBI Taxonomy" id="69181"/>
    <lineage>
        <taxon>Eukaryota</taxon>
        <taxon>Viridiplantae</taxon>
        <taxon>Streptophyta</taxon>
        <taxon>Embryophyta</taxon>
        <taxon>Tracheophyta</taxon>
        <taxon>Spermatophyta</taxon>
        <taxon>Magnoliopsida</taxon>
        <taxon>eudicotyledons</taxon>
        <taxon>Gunneridae</taxon>
        <taxon>Pentapetalae</taxon>
        <taxon>rosids</taxon>
        <taxon>malvids</taxon>
        <taxon>Brassicales</taxon>
        <taxon>Brassicaceae</taxon>
        <taxon>Brassiceae</taxon>
        <taxon>Brassica</taxon>
    </lineage>
</organism>
<proteinExistence type="predicted"/>
<dbReference type="AlphaFoldDB" id="A0A8S9QNW0"/>
<dbReference type="Proteomes" id="UP000712600">
    <property type="component" value="Unassembled WGS sequence"/>
</dbReference>
<dbReference type="PANTHER" id="PTHR31776">
    <property type="entry name" value="ALPHA-L-ARABINOFURANOSIDASE 1"/>
    <property type="match status" value="1"/>
</dbReference>